<gene>
    <name evidence="1" type="ORF">SCALOS_LOCUS696</name>
</gene>
<keyword evidence="2" id="KW-1185">Reference proteome</keyword>
<organism evidence="1 2">
    <name type="scientific">Scutellospora calospora</name>
    <dbReference type="NCBI Taxonomy" id="85575"/>
    <lineage>
        <taxon>Eukaryota</taxon>
        <taxon>Fungi</taxon>
        <taxon>Fungi incertae sedis</taxon>
        <taxon>Mucoromycota</taxon>
        <taxon>Glomeromycotina</taxon>
        <taxon>Glomeromycetes</taxon>
        <taxon>Diversisporales</taxon>
        <taxon>Gigasporaceae</taxon>
        <taxon>Scutellospora</taxon>
    </lineage>
</organism>
<proteinExistence type="predicted"/>
<feature type="non-terminal residue" evidence="1">
    <location>
        <position position="1"/>
    </location>
</feature>
<reference evidence="1" key="1">
    <citation type="submission" date="2021-06" db="EMBL/GenBank/DDBJ databases">
        <authorList>
            <person name="Kallberg Y."/>
            <person name="Tangrot J."/>
            <person name="Rosling A."/>
        </authorList>
    </citation>
    <scope>NUCLEOTIDE SEQUENCE</scope>
    <source>
        <strain evidence="1">AU212A</strain>
    </source>
</reference>
<dbReference type="EMBL" id="CAJVPM010000346">
    <property type="protein sequence ID" value="CAG8442133.1"/>
    <property type="molecule type" value="Genomic_DNA"/>
</dbReference>
<dbReference type="Proteomes" id="UP000789860">
    <property type="component" value="Unassembled WGS sequence"/>
</dbReference>
<accession>A0ACA9JYE8</accession>
<name>A0ACA9JYE8_9GLOM</name>
<evidence type="ECO:0000313" key="2">
    <source>
        <dbReference type="Proteomes" id="UP000789860"/>
    </source>
</evidence>
<sequence length="140" mass="16444">SSFSPIFAGVDFDLWFAFTICLGVCSVFRRFGEFSWDLRFFSYSEFSWDLRSSALLENLGFFDLLAFWGIFLESSAFCLRRFDLQSFGESWYLRSSAFLVNFLRVFGILVSISPVFQLFTVFQQFTCLNLWFLGLSAFQW</sequence>
<comment type="caution">
    <text evidence="1">The sequence shown here is derived from an EMBL/GenBank/DDBJ whole genome shotgun (WGS) entry which is preliminary data.</text>
</comment>
<protein>
    <submittedName>
        <fullName evidence="1">300_t:CDS:1</fullName>
    </submittedName>
</protein>
<evidence type="ECO:0000313" key="1">
    <source>
        <dbReference type="EMBL" id="CAG8442133.1"/>
    </source>
</evidence>